<organism evidence="1 2">
    <name type="scientific">Moniliophthora roreri</name>
    <name type="common">Frosty pod rot fungus</name>
    <name type="synonym">Monilia roreri</name>
    <dbReference type="NCBI Taxonomy" id="221103"/>
    <lineage>
        <taxon>Eukaryota</taxon>
        <taxon>Fungi</taxon>
        <taxon>Dikarya</taxon>
        <taxon>Basidiomycota</taxon>
        <taxon>Agaricomycotina</taxon>
        <taxon>Agaricomycetes</taxon>
        <taxon>Agaricomycetidae</taxon>
        <taxon>Agaricales</taxon>
        <taxon>Marasmiineae</taxon>
        <taxon>Marasmiaceae</taxon>
        <taxon>Moniliophthora</taxon>
    </lineage>
</organism>
<evidence type="ECO:0000313" key="2">
    <source>
        <dbReference type="Proteomes" id="UP000054988"/>
    </source>
</evidence>
<dbReference type="AlphaFoldDB" id="A0A0W0F513"/>
<protein>
    <submittedName>
        <fullName evidence="1">Uncharacterized protein</fullName>
    </submittedName>
</protein>
<reference evidence="1 2" key="1">
    <citation type="submission" date="2015-12" db="EMBL/GenBank/DDBJ databases">
        <title>Draft genome sequence of Moniliophthora roreri, the causal agent of frosty pod rot of cacao.</title>
        <authorList>
            <person name="Aime M.C."/>
            <person name="Diaz-Valderrama J.R."/>
            <person name="Kijpornyongpan T."/>
            <person name="Phillips-Mora W."/>
        </authorList>
    </citation>
    <scope>NUCLEOTIDE SEQUENCE [LARGE SCALE GENOMIC DNA]</scope>
    <source>
        <strain evidence="1 2">MCA 2952</strain>
    </source>
</reference>
<proteinExistence type="predicted"/>
<name>A0A0W0F513_MONRR</name>
<dbReference type="Proteomes" id="UP000054988">
    <property type="component" value="Unassembled WGS sequence"/>
</dbReference>
<evidence type="ECO:0000313" key="1">
    <source>
        <dbReference type="EMBL" id="KTB31413.1"/>
    </source>
</evidence>
<comment type="caution">
    <text evidence="1">The sequence shown here is derived from an EMBL/GenBank/DDBJ whole genome shotgun (WGS) entry which is preliminary data.</text>
</comment>
<accession>A0A0W0F513</accession>
<gene>
    <name evidence="1" type="ORF">WG66_16002</name>
</gene>
<sequence length="97" mass="10666">MSDNDESNTEKPLPPLIDAELINAPERTKSAYSISRKAEIAALGDDTESMRNLMQGSRSSATCSSNFARIEKRITDKQERTVDLPAPSPQLMRSVLA</sequence>
<dbReference type="EMBL" id="LATX01002325">
    <property type="protein sequence ID" value="KTB31413.1"/>
    <property type="molecule type" value="Genomic_DNA"/>
</dbReference>